<sequence length="693" mass="76766">MLQRLLLVFFGVVFAIVFGHTSVAQPTITIRDAKSSKVSESFNTRLNKSVSFIVCTTDSAGAPIVGSKIVSTIISGPGGYGATFSHDSLKTNRRGEALITFLPAKGDGRYLIKIYAEYKIRQTAAVVQVDVKERRWVWLLFVGLVGGLAFFFLGLEMLSNGLKKLSGGRMRTMLTTLTKNRIMGAGLGSLLTMIFQSSTATSVMLVSLVESKLMQFRQTIAILLGAALGTSLTMQLIAFKITSYSLFFVAIGFIITLIGKKQKTKNIGSAILGFGILFFGMDLMATSMAPLRTFEPFIDILSRFQNPILGILAGTIFTALLQSSAAFIGIVITLASQGLISLEASIPLMLGANIGSTVTAIIASAKGGSQAKQVAWSNAIFKIFWVLIVVWIIPQFVNLVYYISPSPEGNVDALMQVVPRQIANAHTIYNVIILILTLPFIDPFARLVERLFPPKVEHVKTMYLEKSLMATPSLALLGAKKEVILVAHQIQDMLNDIILPFFTKEDMLLPQITAAEKQLDKITRAINSFLVELTRQEVNEEEIQEAYLIMYTNNELEQIAELIANNMVNRAAAWIESDHEFSDEGKRELMLYHLQTQKQLSRAIAVFKDFNLEKTKHAEQKYKKFRMQAIELEKQHYQRLKEDVEKSVTSSRTHLELVSSLRVIGSHATNIVRTHLPNLKDDLAAVKAMEGTP</sequence>
<feature type="transmembrane region" description="Helical" evidence="7">
    <location>
        <begin position="309"/>
        <end position="332"/>
    </location>
</feature>
<dbReference type="InterPro" id="IPR038078">
    <property type="entry name" value="PhoU-like_sf"/>
</dbReference>
<feature type="coiled-coil region" evidence="6">
    <location>
        <begin position="615"/>
        <end position="647"/>
    </location>
</feature>
<organism evidence="8 9">
    <name type="scientific">Williamwhitmania taraxaci</name>
    <dbReference type="NCBI Taxonomy" id="1640674"/>
    <lineage>
        <taxon>Bacteria</taxon>
        <taxon>Pseudomonadati</taxon>
        <taxon>Bacteroidota</taxon>
        <taxon>Bacteroidia</taxon>
        <taxon>Bacteroidales</taxon>
        <taxon>Williamwhitmaniaceae</taxon>
        <taxon>Williamwhitmania</taxon>
    </lineage>
</organism>
<evidence type="ECO:0000256" key="1">
    <source>
        <dbReference type="ARBA" id="ARBA00004651"/>
    </source>
</evidence>
<dbReference type="Pfam" id="PF02690">
    <property type="entry name" value="Na_Pi_cotrans"/>
    <property type="match status" value="2"/>
</dbReference>
<dbReference type="EMBL" id="FMYP01000022">
    <property type="protein sequence ID" value="SDC22994.1"/>
    <property type="molecule type" value="Genomic_DNA"/>
</dbReference>
<dbReference type="SUPFAM" id="SSF109755">
    <property type="entry name" value="PhoU-like"/>
    <property type="match status" value="1"/>
</dbReference>
<evidence type="ECO:0000256" key="7">
    <source>
        <dbReference type="SAM" id="Phobius"/>
    </source>
</evidence>
<feature type="transmembrane region" description="Helical" evidence="7">
    <location>
        <begin position="270"/>
        <end position="289"/>
    </location>
</feature>
<dbReference type="InterPro" id="IPR003841">
    <property type="entry name" value="Na/Pi_transpt"/>
</dbReference>
<protein>
    <submittedName>
        <fullName evidence="8">Phosphate:Na+ symporter</fullName>
    </submittedName>
</protein>
<evidence type="ECO:0000256" key="5">
    <source>
        <dbReference type="ARBA" id="ARBA00023136"/>
    </source>
</evidence>
<keyword evidence="3 7" id="KW-0812">Transmembrane</keyword>
<dbReference type="Proteomes" id="UP000199452">
    <property type="component" value="Unassembled WGS sequence"/>
</dbReference>
<dbReference type="GO" id="GO:0005886">
    <property type="term" value="C:plasma membrane"/>
    <property type="evidence" value="ECO:0007669"/>
    <property type="project" value="UniProtKB-SubCell"/>
</dbReference>
<evidence type="ECO:0000256" key="4">
    <source>
        <dbReference type="ARBA" id="ARBA00022989"/>
    </source>
</evidence>
<proteinExistence type="predicted"/>
<dbReference type="Gene3D" id="1.20.58.220">
    <property type="entry name" value="Phosphate transport system protein phou homolog 2, domain 2"/>
    <property type="match status" value="1"/>
</dbReference>
<evidence type="ECO:0000313" key="8">
    <source>
        <dbReference type="EMBL" id="SDC22994.1"/>
    </source>
</evidence>
<feature type="transmembrane region" description="Helical" evidence="7">
    <location>
        <begin position="423"/>
        <end position="441"/>
    </location>
</feature>
<feature type="transmembrane region" description="Helical" evidence="7">
    <location>
        <begin position="383"/>
        <end position="403"/>
    </location>
</feature>
<keyword evidence="9" id="KW-1185">Reference proteome</keyword>
<reference evidence="8 9" key="1">
    <citation type="submission" date="2016-09" db="EMBL/GenBank/DDBJ databases">
        <authorList>
            <person name="Capua I."/>
            <person name="De Benedictis P."/>
            <person name="Joannis T."/>
            <person name="Lombin L.H."/>
            <person name="Cattoli G."/>
        </authorList>
    </citation>
    <scope>NUCLEOTIDE SEQUENCE [LARGE SCALE GENOMIC DNA]</scope>
    <source>
        <strain evidence="8 9">A7P-90m</strain>
    </source>
</reference>
<dbReference type="STRING" id="1640674.SAMN05216323_10222"/>
<feature type="transmembrane region" description="Helical" evidence="7">
    <location>
        <begin position="215"/>
        <end position="234"/>
    </location>
</feature>
<accession>A0A1G6JW99</accession>
<evidence type="ECO:0000256" key="6">
    <source>
        <dbReference type="SAM" id="Coils"/>
    </source>
</evidence>
<keyword evidence="2" id="KW-1003">Cell membrane</keyword>
<dbReference type="PANTHER" id="PTHR10010">
    <property type="entry name" value="SOLUTE CARRIER FAMILY 34 SODIUM PHOSPHATE , MEMBER 2-RELATED"/>
    <property type="match status" value="1"/>
</dbReference>
<keyword evidence="4 7" id="KW-1133">Transmembrane helix</keyword>
<name>A0A1G6JW99_9BACT</name>
<dbReference type="RefSeq" id="WP_092437495.1">
    <property type="nucleotide sequence ID" value="NZ_FMYP01000022.1"/>
</dbReference>
<keyword evidence="5 7" id="KW-0472">Membrane</keyword>
<dbReference type="AlphaFoldDB" id="A0A1G6JW99"/>
<evidence type="ECO:0000256" key="2">
    <source>
        <dbReference type="ARBA" id="ARBA00022475"/>
    </source>
</evidence>
<evidence type="ECO:0000256" key="3">
    <source>
        <dbReference type="ARBA" id="ARBA00022692"/>
    </source>
</evidence>
<keyword evidence="6" id="KW-0175">Coiled coil</keyword>
<gene>
    <name evidence="8" type="ORF">SAMN05216323_10222</name>
</gene>
<dbReference type="PANTHER" id="PTHR10010:SF46">
    <property type="entry name" value="SODIUM-DEPENDENT PHOSPHATE TRANSPORT PROTEIN 2B"/>
    <property type="match status" value="1"/>
</dbReference>
<feature type="transmembrane region" description="Helical" evidence="7">
    <location>
        <begin position="182"/>
        <end position="209"/>
    </location>
</feature>
<dbReference type="GO" id="GO:0005436">
    <property type="term" value="F:sodium:phosphate symporter activity"/>
    <property type="evidence" value="ECO:0007669"/>
    <property type="project" value="InterPro"/>
</dbReference>
<dbReference type="OrthoDB" id="9763003at2"/>
<comment type="subcellular location">
    <subcellularLocation>
        <location evidence="1">Cell membrane</location>
        <topology evidence="1">Multi-pass membrane protein</topology>
    </subcellularLocation>
</comment>
<feature type="transmembrane region" description="Helical" evidence="7">
    <location>
        <begin position="344"/>
        <end position="363"/>
    </location>
</feature>
<dbReference type="NCBIfam" id="NF037997">
    <property type="entry name" value="Na_Pi_symport"/>
    <property type="match status" value="1"/>
</dbReference>
<dbReference type="GO" id="GO:0044341">
    <property type="term" value="P:sodium-dependent phosphate transport"/>
    <property type="evidence" value="ECO:0007669"/>
    <property type="project" value="InterPro"/>
</dbReference>
<feature type="transmembrane region" description="Helical" evidence="7">
    <location>
        <begin position="136"/>
        <end position="162"/>
    </location>
</feature>
<evidence type="ECO:0000313" key="9">
    <source>
        <dbReference type="Proteomes" id="UP000199452"/>
    </source>
</evidence>
<feature type="transmembrane region" description="Helical" evidence="7">
    <location>
        <begin position="241"/>
        <end position="258"/>
    </location>
</feature>